<feature type="region of interest" description="Disordered" evidence="1">
    <location>
        <begin position="195"/>
        <end position="214"/>
    </location>
</feature>
<dbReference type="EMBL" id="OW152824">
    <property type="protein sequence ID" value="CAH2040499.1"/>
    <property type="molecule type" value="Genomic_DNA"/>
</dbReference>
<feature type="region of interest" description="Disordered" evidence="1">
    <location>
        <begin position="30"/>
        <end position="74"/>
    </location>
</feature>
<accession>A0ABN8HU56</accession>
<evidence type="ECO:0000313" key="3">
    <source>
        <dbReference type="Proteomes" id="UP000837857"/>
    </source>
</evidence>
<proteinExistence type="predicted"/>
<feature type="compositionally biased region" description="Acidic residues" evidence="1">
    <location>
        <begin position="44"/>
        <end position="61"/>
    </location>
</feature>
<evidence type="ECO:0000313" key="2">
    <source>
        <dbReference type="EMBL" id="CAH2040499.1"/>
    </source>
</evidence>
<evidence type="ECO:0000256" key="1">
    <source>
        <dbReference type="SAM" id="MobiDB-lite"/>
    </source>
</evidence>
<feature type="compositionally biased region" description="Polar residues" evidence="1">
    <location>
        <begin position="30"/>
        <end position="40"/>
    </location>
</feature>
<keyword evidence="3" id="KW-1185">Reference proteome</keyword>
<feature type="non-terminal residue" evidence="2">
    <location>
        <position position="228"/>
    </location>
</feature>
<reference evidence="2" key="1">
    <citation type="submission" date="2022-03" db="EMBL/GenBank/DDBJ databases">
        <authorList>
            <person name="Martin H S."/>
        </authorList>
    </citation>
    <scope>NUCLEOTIDE SEQUENCE</scope>
</reference>
<name>A0ABN8HU56_9NEOP</name>
<dbReference type="Proteomes" id="UP000837857">
    <property type="component" value="Chromosome 12"/>
</dbReference>
<protein>
    <submittedName>
        <fullName evidence="2">Uncharacterized protein</fullName>
    </submittedName>
</protein>
<gene>
    <name evidence="2" type="ORF">IPOD504_LOCUS2616</name>
</gene>
<sequence length="228" mass="25924">MPILLKGILTRNYGSQRTFGAFYDLFAHENSQPDQPSNLHEQPLADDPEDCGEIEDYDENDVGSATTESARRKGNSDNRYFLGNIFNFLRPTTLRPPQVYPVRPIGRPTKPPYWSGGFFDTNYYRPPAHQYPSDYVKPVHEDAQVIHATYRPGVVGGLLGHVVGVTQVRPTNRPPETTSKQNTKYINNVRFSMLSSQATTNSNRRPRDRKENEANRSVLGSFIDLFFK</sequence>
<organism evidence="2 3">
    <name type="scientific">Iphiclides podalirius</name>
    <name type="common">scarce swallowtail</name>
    <dbReference type="NCBI Taxonomy" id="110791"/>
    <lineage>
        <taxon>Eukaryota</taxon>
        <taxon>Metazoa</taxon>
        <taxon>Ecdysozoa</taxon>
        <taxon>Arthropoda</taxon>
        <taxon>Hexapoda</taxon>
        <taxon>Insecta</taxon>
        <taxon>Pterygota</taxon>
        <taxon>Neoptera</taxon>
        <taxon>Endopterygota</taxon>
        <taxon>Lepidoptera</taxon>
        <taxon>Glossata</taxon>
        <taxon>Ditrysia</taxon>
        <taxon>Papilionoidea</taxon>
        <taxon>Papilionidae</taxon>
        <taxon>Papilioninae</taxon>
        <taxon>Iphiclides</taxon>
    </lineage>
</organism>